<sequence>MESRLWTILSRSALAAGSLHVLAEALWYIARRRAIRTMTAIHELPHLGEYHSSGRVSGNAVIAGGSIAGLATAIICNKFFDRVIIIEPDSMAELKRTRVAQAEQIHAIHAISLQILRRIIPDFDSRVVKHGGRILKADSQLQFGPTNIKYRPETVPETVFISRLVLEEILREYVQTIPTVEVIQGLVTGVTPDNTGQRIERVTIQTKGVETRTIEVETALFADCSGPATIGIKLLEKAQGAKWGPYSKTTYDPKITYATTLIPVPDRLKDTLPIFTRKLDGYKSFAELGFLKTVIPLPEQDDRMVCIIRSGDKLVCGIGEWNLPSGPARLQSFNDYIQQVDSVWQCATGESLAEGDSNRVAVMDSLRMLQVSLEESGTTPEFKFCKMGPCYKVGYADAPKPSNFIAIGDSFIRVNPTFAQGISKAMVDVASLNGSLLNTTLIPIMSTLTKKPEWNLPAGFSADMLARQTPRVIHMWELTKDSDYGRRGTERVSGESSELGAFGRKYWRYLVQLASRDQDVAASVVQFVQLLAPPLDLVKVRL</sequence>
<organism evidence="1 2">
    <name type="scientific">Ceratobasidium theobromae</name>
    <dbReference type="NCBI Taxonomy" id="1582974"/>
    <lineage>
        <taxon>Eukaryota</taxon>
        <taxon>Fungi</taxon>
        <taxon>Dikarya</taxon>
        <taxon>Basidiomycota</taxon>
        <taxon>Agaricomycotina</taxon>
        <taxon>Agaricomycetes</taxon>
        <taxon>Cantharellales</taxon>
        <taxon>Ceratobasidiaceae</taxon>
        <taxon>Ceratobasidium</taxon>
    </lineage>
</organism>
<protein>
    <submittedName>
        <fullName evidence="1">FAD-binding domain-containing protein</fullName>
    </submittedName>
</protein>
<dbReference type="AlphaFoldDB" id="A0A5N5QUE4"/>
<dbReference type="Gene3D" id="3.50.50.60">
    <property type="entry name" value="FAD/NAD(P)-binding domain"/>
    <property type="match status" value="1"/>
</dbReference>
<proteinExistence type="predicted"/>
<dbReference type="SUPFAM" id="SSF51905">
    <property type="entry name" value="FAD/NAD(P)-binding domain"/>
    <property type="match status" value="1"/>
</dbReference>
<dbReference type="InterPro" id="IPR036188">
    <property type="entry name" value="FAD/NAD-bd_sf"/>
</dbReference>
<reference evidence="1 2" key="1">
    <citation type="journal article" date="2019" name="Fungal Biol. Biotechnol.">
        <title>Draft genome sequence of fastidious pathogen Ceratobasidium theobromae, which causes vascular-streak dieback in Theobroma cacao.</title>
        <authorList>
            <person name="Ali S.S."/>
            <person name="Asman A."/>
            <person name="Shao J."/>
            <person name="Firmansyah A.P."/>
            <person name="Susilo A.W."/>
            <person name="Rosmana A."/>
            <person name="McMahon P."/>
            <person name="Junaid M."/>
            <person name="Guest D."/>
            <person name="Kheng T.Y."/>
            <person name="Meinhardt L.W."/>
            <person name="Bailey B.A."/>
        </authorList>
    </citation>
    <scope>NUCLEOTIDE SEQUENCE [LARGE SCALE GENOMIC DNA]</scope>
    <source>
        <strain evidence="1 2">CT2</strain>
    </source>
</reference>
<evidence type="ECO:0000313" key="2">
    <source>
        <dbReference type="Proteomes" id="UP000383932"/>
    </source>
</evidence>
<dbReference type="Proteomes" id="UP000383932">
    <property type="component" value="Unassembled WGS sequence"/>
</dbReference>
<comment type="caution">
    <text evidence="1">The sequence shown here is derived from an EMBL/GenBank/DDBJ whole genome shotgun (WGS) entry which is preliminary data.</text>
</comment>
<dbReference type="OrthoDB" id="10051892at2759"/>
<name>A0A5N5QUE4_9AGAM</name>
<accession>A0A5N5QUE4</accession>
<keyword evidence="2" id="KW-1185">Reference proteome</keyword>
<gene>
    <name evidence="1" type="ORF">CTheo_1257</name>
</gene>
<evidence type="ECO:0000313" key="1">
    <source>
        <dbReference type="EMBL" id="KAB5595385.1"/>
    </source>
</evidence>
<dbReference type="EMBL" id="SSOP01000010">
    <property type="protein sequence ID" value="KAB5595385.1"/>
    <property type="molecule type" value="Genomic_DNA"/>
</dbReference>